<comment type="caution">
    <text evidence="2">The sequence shown here is derived from an EMBL/GenBank/DDBJ whole genome shotgun (WGS) entry which is preliminary data.</text>
</comment>
<keyword evidence="2" id="KW-0808">Transferase</keyword>
<feature type="domain" description="YjeF C-terminal" evidence="1">
    <location>
        <begin position="115"/>
        <end position="264"/>
    </location>
</feature>
<dbReference type="RefSeq" id="WP_068543349.1">
    <property type="nucleotide sequence ID" value="NZ_LSFI01000048.1"/>
</dbReference>
<dbReference type="Pfam" id="PF01256">
    <property type="entry name" value="Carb_kinase"/>
    <property type="match status" value="1"/>
</dbReference>
<evidence type="ECO:0000313" key="3">
    <source>
        <dbReference type="Proteomes" id="UP000076964"/>
    </source>
</evidence>
<keyword evidence="2" id="KW-0418">Kinase</keyword>
<dbReference type="SUPFAM" id="SSF53613">
    <property type="entry name" value="Ribokinase-like"/>
    <property type="match status" value="1"/>
</dbReference>
<dbReference type="GO" id="GO:0016301">
    <property type="term" value="F:kinase activity"/>
    <property type="evidence" value="ECO:0007669"/>
    <property type="project" value="UniProtKB-KW"/>
</dbReference>
<dbReference type="AlphaFoldDB" id="A0A177E6V3"/>
<evidence type="ECO:0000259" key="1">
    <source>
        <dbReference type="Pfam" id="PF01256"/>
    </source>
</evidence>
<proteinExistence type="predicted"/>
<dbReference type="PROSITE" id="PS01050">
    <property type="entry name" value="YJEF_C_2"/>
    <property type="match status" value="1"/>
</dbReference>
<dbReference type="EMBL" id="LSFI01000048">
    <property type="protein sequence ID" value="OAG26952.1"/>
    <property type="molecule type" value="Genomic_DNA"/>
</dbReference>
<organism evidence="2 3">
    <name type="scientific">Thermodesulfatator autotrophicus</name>
    <dbReference type="NCBI Taxonomy" id="1795632"/>
    <lineage>
        <taxon>Bacteria</taxon>
        <taxon>Pseudomonadati</taxon>
        <taxon>Thermodesulfobacteriota</taxon>
        <taxon>Thermodesulfobacteria</taxon>
        <taxon>Thermodesulfobacteriales</taxon>
        <taxon>Thermodesulfatatoraceae</taxon>
        <taxon>Thermodesulfatator</taxon>
    </lineage>
</organism>
<dbReference type="Proteomes" id="UP000076964">
    <property type="component" value="Unassembled WGS sequence"/>
</dbReference>
<sequence length="284" mass="30427">MLAIVGTVPNPDFPLVYGEAASDEDKIYLKGYEADVTRGTPALIAAAIEAAKVLDMSPPFVYLVGDTGKGAGSQKLYELLSRDLPPKNFKVLVFHYLFPDVDGQGKAFLGVEKMAQRPVLVADAGFMYAAKMAGLAPSYDLFTPDLGELAFLADEKAPHPLYTRGFLFPDEEKVEEYIKRACAYKNAAKALLVKGKRDLVVINGHIEAEVEEPMVEALEAIGGTGDTLTGLVGALLAKGLEIKEACIIAAKTNRLAGLLAKPSPATQIKEIIPFLGEALKKCLS</sequence>
<gene>
    <name evidence="2" type="ORF">TH606_09615</name>
</gene>
<dbReference type="OrthoDB" id="5470480at2"/>
<dbReference type="InterPro" id="IPR029056">
    <property type="entry name" value="Ribokinase-like"/>
</dbReference>
<evidence type="ECO:0000313" key="2">
    <source>
        <dbReference type="EMBL" id="OAG26952.1"/>
    </source>
</evidence>
<dbReference type="Gene3D" id="3.40.1190.20">
    <property type="match status" value="1"/>
</dbReference>
<protein>
    <submittedName>
        <fullName evidence="2">Sugar kinase</fullName>
    </submittedName>
</protein>
<reference evidence="2 3" key="1">
    <citation type="submission" date="2016-02" db="EMBL/GenBank/DDBJ databases">
        <title>Draft genome sequence of Thermodesulfatator sp. S606.</title>
        <authorList>
            <person name="Lai Q."/>
            <person name="Cao J."/>
            <person name="Dupont S."/>
            <person name="Shao Z."/>
            <person name="Jebbar M."/>
            <person name="Alain K."/>
        </authorList>
    </citation>
    <scope>NUCLEOTIDE SEQUENCE [LARGE SCALE GENOMIC DNA]</scope>
    <source>
        <strain evidence="2 3">S606</strain>
    </source>
</reference>
<dbReference type="STRING" id="1795632.TH606_09615"/>
<name>A0A177E6V3_9BACT</name>
<keyword evidence="3" id="KW-1185">Reference proteome</keyword>
<accession>A0A177E6V3</accession>
<dbReference type="InterPro" id="IPR000631">
    <property type="entry name" value="CARKD"/>
</dbReference>
<dbReference type="GO" id="GO:0016836">
    <property type="term" value="F:hydro-lyase activity"/>
    <property type="evidence" value="ECO:0007669"/>
    <property type="project" value="InterPro"/>
</dbReference>
<dbReference type="InterPro" id="IPR017953">
    <property type="entry name" value="Carbohydrate_kinase_pred_CS"/>
</dbReference>